<evidence type="ECO:0000313" key="2">
    <source>
        <dbReference type="Proteomes" id="UP000216215"/>
    </source>
</evidence>
<proteinExistence type="predicted"/>
<sequence>MMPVKRRRAKGKPFKITNAAIDAYRARDYLALHRALNLYPWEMSPIPAQFEPLGCNPANPPLASDLLWSQSFQQAVGLQRELEAACR</sequence>
<organism evidence="1 2">
    <name type="scientific">Mesorhizobium mediterraneum</name>
    <dbReference type="NCBI Taxonomy" id="43617"/>
    <lineage>
        <taxon>Bacteria</taxon>
        <taxon>Pseudomonadati</taxon>
        <taxon>Pseudomonadota</taxon>
        <taxon>Alphaproteobacteria</taxon>
        <taxon>Hyphomicrobiales</taxon>
        <taxon>Phyllobacteriaceae</taxon>
        <taxon>Mesorhizobium</taxon>
    </lineage>
</organism>
<dbReference type="AlphaFoldDB" id="A0AB36RAF0"/>
<accession>A0AB36RAF0</accession>
<dbReference type="Proteomes" id="UP000216215">
    <property type="component" value="Unassembled WGS sequence"/>
</dbReference>
<protein>
    <submittedName>
        <fullName evidence="1">Uncharacterized protein</fullName>
    </submittedName>
</protein>
<name>A0AB36RAF0_9HYPH</name>
<evidence type="ECO:0000313" key="1">
    <source>
        <dbReference type="EMBL" id="PAQ01559.1"/>
    </source>
</evidence>
<gene>
    <name evidence="1" type="ORF">CIT25_16110</name>
</gene>
<dbReference type="EMBL" id="NPKI01000017">
    <property type="protein sequence ID" value="PAQ01559.1"/>
    <property type="molecule type" value="Genomic_DNA"/>
</dbReference>
<reference evidence="2" key="1">
    <citation type="submission" date="2017-08" db="EMBL/GenBank/DDBJ databases">
        <title>Mesorhizobium wenxinae sp. nov., a novel rhizobial species isolated from root nodules of chickpea (Cicer arietinum L.).</title>
        <authorList>
            <person name="Zhang J."/>
        </authorList>
    </citation>
    <scope>NUCLEOTIDE SEQUENCE [LARGE SCALE GENOMIC DNA]</scope>
    <source>
        <strain evidence="2">USDA 3392</strain>
    </source>
</reference>
<keyword evidence="2" id="KW-1185">Reference proteome</keyword>
<comment type="caution">
    <text evidence="1">The sequence shown here is derived from an EMBL/GenBank/DDBJ whole genome shotgun (WGS) entry which is preliminary data.</text>
</comment>